<organism evidence="1">
    <name type="scientific">Triticum aestivum</name>
    <name type="common">Wheat</name>
    <dbReference type="NCBI Taxonomy" id="4565"/>
    <lineage>
        <taxon>Eukaryota</taxon>
        <taxon>Viridiplantae</taxon>
        <taxon>Streptophyta</taxon>
        <taxon>Embryophyta</taxon>
        <taxon>Tracheophyta</taxon>
        <taxon>Spermatophyta</taxon>
        <taxon>Magnoliopsida</taxon>
        <taxon>Liliopsida</taxon>
        <taxon>Poales</taxon>
        <taxon>Poaceae</taxon>
        <taxon>BOP clade</taxon>
        <taxon>Pooideae</taxon>
        <taxon>Triticodae</taxon>
        <taxon>Triticeae</taxon>
        <taxon>Triticinae</taxon>
        <taxon>Triticum</taxon>
    </lineage>
</organism>
<dbReference type="Proteomes" id="UP000019116">
    <property type="component" value="Chromosome 5B"/>
</dbReference>
<reference evidence="1" key="1">
    <citation type="submission" date="2018-08" db="EMBL/GenBank/DDBJ databases">
        <authorList>
            <person name="Rossello M."/>
        </authorList>
    </citation>
    <scope>NUCLEOTIDE SEQUENCE [LARGE SCALE GENOMIC DNA]</scope>
    <source>
        <strain evidence="1">cv. Chinese Spring</strain>
    </source>
</reference>
<dbReference type="Gramene" id="TraesNOR5B03G02863410.1">
    <property type="protein sequence ID" value="TraesNOR5B03G02863410.1.CDS1"/>
    <property type="gene ID" value="TraesNOR5B03G02863410"/>
</dbReference>
<accession>A0A3B6LIM1</accession>
<dbReference type="STRING" id="4565.A0A3B6LIM1"/>
<dbReference type="AlphaFoldDB" id="A0A3B6LIM1"/>
<dbReference type="OrthoDB" id="682412at2759"/>
<evidence type="ECO:0000313" key="1">
    <source>
        <dbReference type="EnsemblPlants" id="TraesCS5B02G109400.1.cds1"/>
    </source>
</evidence>
<proteinExistence type="predicted"/>
<evidence type="ECO:0000313" key="2">
    <source>
        <dbReference type="Proteomes" id="UP000019116"/>
    </source>
</evidence>
<dbReference type="EnsemblPlants" id="TraesCS5B02G109400.1">
    <property type="protein sequence ID" value="TraesCS5B02G109400.1.cds1"/>
    <property type="gene ID" value="TraesCS5B02G109400"/>
</dbReference>
<reference evidence="1" key="2">
    <citation type="submission" date="2018-10" db="UniProtKB">
        <authorList>
            <consortium name="EnsemblPlants"/>
        </authorList>
    </citation>
    <scope>IDENTIFICATION</scope>
</reference>
<dbReference type="Gramene" id="TraesMAC5B03G02837810.1">
    <property type="protein sequence ID" value="TraesMAC5B03G02837810.1.CDS1"/>
    <property type="gene ID" value="TraesMAC5B03G02837810"/>
</dbReference>
<dbReference type="Gramene" id="TraesCS5B03G0281500.1">
    <property type="protein sequence ID" value="TraesCS5B03G0281500.1.CDS1"/>
    <property type="gene ID" value="TraesCS5B03G0281500"/>
</dbReference>
<sequence>MIKGWLALHHVRLDEWIALDSVKDWWTQNATKQTSSRRPLISLMMLISWEIWKERNARVFRKTVVPVGVLVAKIKEECSLWSFAGAKYLSNIMPRV</sequence>
<dbReference type="Gramene" id="TraesCS5B02G109400.1">
    <property type="protein sequence ID" value="TraesCS5B02G109400.1.cds1"/>
    <property type="gene ID" value="TraesCS5B02G109400"/>
</dbReference>
<dbReference type="Gramene" id="TraesROB_scaffold_054213_01G000100.1">
    <property type="protein sequence ID" value="TraesROB_scaffold_054213_01G000100.1"/>
    <property type="gene ID" value="TraesROB_scaffold_054213_01G000100"/>
</dbReference>
<name>A0A3B6LIM1_WHEAT</name>
<evidence type="ECO:0008006" key="3">
    <source>
        <dbReference type="Google" id="ProtNLM"/>
    </source>
</evidence>
<protein>
    <recommendedName>
        <fullName evidence="3">Reverse transcriptase zinc-binding domain-containing protein</fullName>
    </recommendedName>
</protein>
<keyword evidence="2" id="KW-1185">Reference proteome</keyword>